<feature type="compositionally biased region" description="Polar residues" evidence="1">
    <location>
        <begin position="46"/>
        <end position="61"/>
    </location>
</feature>
<organism evidence="2 3">
    <name type="scientific">Eumeta variegata</name>
    <name type="common">Bagworm moth</name>
    <name type="synonym">Eumeta japonica</name>
    <dbReference type="NCBI Taxonomy" id="151549"/>
    <lineage>
        <taxon>Eukaryota</taxon>
        <taxon>Metazoa</taxon>
        <taxon>Ecdysozoa</taxon>
        <taxon>Arthropoda</taxon>
        <taxon>Hexapoda</taxon>
        <taxon>Insecta</taxon>
        <taxon>Pterygota</taxon>
        <taxon>Neoptera</taxon>
        <taxon>Endopterygota</taxon>
        <taxon>Lepidoptera</taxon>
        <taxon>Glossata</taxon>
        <taxon>Ditrysia</taxon>
        <taxon>Tineoidea</taxon>
        <taxon>Psychidae</taxon>
        <taxon>Oiketicinae</taxon>
        <taxon>Eumeta</taxon>
    </lineage>
</organism>
<evidence type="ECO:0000313" key="2">
    <source>
        <dbReference type="EMBL" id="GBP04778.1"/>
    </source>
</evidence>
<gene>
    <name evidence="2" type="ORF">EVAR_3713_1</name>
</gene>
<evidence type="ECO:0000313" key="3">
    <source>
        <dbReference type="Proteomes" id="UP000299102"/>
    </source>
</evidence>
<name>A0A4C1SU57_EUMVA</name>
<dbReference type="AlphaFoldDB" id="A0A4C1SU57"/>
<comment type="caution">
    <text evidence="2">The sequence shown here is derived from an EMBL/GenBank/DDBJ whole genome shotgun (WGS) entry which is preliminary data.</text>
</comment>
<proteinExistence type="predicted"/>
<accession>A0A4C1SU57</accession>
<evidence type="ECO:0000256" key="1">
    <source>
        <dbReference type="SAM" id="MobiDB-lite"/>
    </source>
</evidence>
<protein>
    <submittedName>
        <fullName evidence="2">Uncharacterized protein</fullName>
    </submittedName>
</protein>
<dbReference type="EMBL" id="BGZK01000015">
    <property type="protein sequence ID" value="GBP04778.1"/>
    <property type="molecule type" value="Genomic_DNA"/>
</dbReference>
<keyword evidence="3" id="KW-1185">Reference proteome</keyword>
<dbReference type="Proteomes" id="UP000299102">
    <property type="component" value="Unassembled WGS sequence"/>
</dbReference>
<reference evidence="2 3" key="1">
    <citation type="journal article" date="2019" name="Commun. Biol.">
        <title>The bagworm genome reveals a unique fibroin gene that provides high tensile strength.</title>
        <authorList>
            <person name="Kono N."/>
            <person name="Nakamura H."/>
            <person name="Ohtoshi R."/>
            <person name="Tomita M."/>
            <person name="Numata K."/>
            <person name="Arakawa K."/>
        </authorList>
    </citation>
    <scope>NUCLEOTIDE SEQUENCE [LARGE SCALE GENOMIC DNA]</scope>
</reference>
<feature type="region of interest" description="Disordered" evidence="1">
    <location>
        <begin position="38"/>
        <end position="76"/>
    </location>
</feature>
<sequence>MTIINLKVKAFESHLNLKRNNVLADAFRFVFEIGGRTHDGAHTPLRASTSSPVRQHVNAASPSRERAPDSPPINEI</sequence>